<gene>
    <name evidence="1" type="primary">cbiN</name>
    <name evidence="2" type="ORF">F6I34_03280</name>
</gene>
<organism evidence="2 3">
    <name type="scientific">Aerococcus tenax</name>
    <dbReference type="NCBI Taxonomy" id="3078812"/>
    <lineage>
        <taxon>Bacteria</taxon>
        <taxon>Bacillati</taxon>
        <taxon>Bacillota</taxon>
        <taxon>Bacilli</taxon>
        <taxon>Lactobacillales</taxon>
        <taxon>Aerococcaceae</taxon>
        <taxon>Aerococcus</taxon>
    </lineage>
</organism>
<dbReference type="RefSeq" id="WP_064293029.1">
    <property type="nucleotide sequence ID" value="NZ_CAJHLU010000004.1"/>
</dbReference>
<proteinExistence type="inferred from homology"/>
<reference evidence="3" key="1">
    <citation type="submission" date="2019-09" db="EMBL/GenBank/DDBJ databases">
        <title>Draft genome sequence assemblies of isolates from the urinary tract.</title>
        <authorList>
            <person name="Mores C.R."/>
            <person name="Putonti C."/>
            <person name="Wolfe A.J."/>
        </authorList>
    </citation>
    <scope>NUCLEOTIDE SEQUENCE [LARGE SCALE GENOMIC DNA]</scope>
    <source>
        <strain evidence="3">UMB8614</strain>
    </source>
</reference>
<evidence type="ECO:0000256" key="1">
    <source>
        <dbReference type="HAMAP-Rule" id="MF_00330"/>
    </source>
</evidence>
<dbReference type="NCBIfam" id="NF002780">
    <property type="entry name" value="PRK02898.1"/>
    <property type="match status" value="1"/>
</dbReference>
<keyword evidence="1" id="KW-0813">Transport</keyword>
<feature type="transmembrane region" description="Helical" evidence="1">
    <location>
        <begin position="63"/>
        <end position="85"/>
    </location>
</feature>
<comment type="subunit">
    <text evidence="1">Forms an energy-coupling factor (ECF) transporter complex composed of an ATP-binding protein (A component, CbiO), a transmembrane protein (T component, CbiQ) and 2 possible substrate-capture proteins (S components, CbiM and CbiN) of unknown stoichimetry.</text>
</comment>
<keyword evidence="3" id="KW-1185">Reference proteome</keyword>
<sequence length="95" mass="10373">MKKKNLLLILLALLIMFIPLFTIDGEYEGSDGGAEELIGELDESYTPWFEPIFEPASGEIESLLFTLQGSIGTGIICGIVGYYLGKNKGLDQGKK</sequence>
<keyword evidence="1" id="KW-1133">Transmembrane helix</keyword>
<dbReference type="GO" id="GO:0015087">
    <property type="term" value="F:cobalt ion transmembrane transporter activity"/>
    <property type="evidence" value="ECO:0007669"/>
    <property type="project" value="UniProtKB-UniRule"/>
</dbReference>
<keyword evidence="1" id="KW-1003">Cell membrane</keyword>
<evidence type="ECO:0000313" key="2">
    <source>
        <dbReference type="EMBL" id="KAA9241124.1"/>
    </source>
</evidence>
<accession>A0A329NPJ6</accession>
<dbReference type="UniPathway" id="UPA00148"/>
<dbReference type="Proteomes" id="UP000326476">
    <property type="component" value="Unassembled WGS sequence"/>
</dbReference>
<keyword evidence="1" id="KW-0170">Cobalt</keyword>
<name>A0A329NPJ6_9LACT</name>
<dbReference type="InterPro" id="IPR003705">
    <property type="entry name" value="CbiN"/>
</dbReference>
<keyword evidence="1" id="KW-0812">Transmembrane</keyword>
<protein>
    <recommendedName>
        <fullName evidence="1">Cobalt transport protein CbiN</fullName>
    </recommendedName>
    <alternativeName>
        <fullName evidence="1">Energy-coupling factor transporter probable substrate-capture protein CbiN</fullName>
        <shortName evidence="1">ECF transporter S component CbiN</shortName>
    </alternativeName>
</protein>
<comment type="similarity">
    <text evidence="1">Belongs to the CbiN family.</text>
</comment>
<dbReference type="GO" id="GO:0005886">
    <property type="term" value="C:plasma membrane"/>
    <property type="evidence" value="ECO:0007669"/>
    <property type="project" value="UniProtKB-SubCell"/>
</dbReference>
<comment type="subcellular location">
    <subcellularLocation>
        <location evidence="1">Cell membrane</location>
        <topology evidence="1">Multi-pass membrane protein</topology>
    </subcellularLocation>
</comment>
<dbReference type="PANTHER" id="PTHR38662">
    <property type="entry name" value="COBALT TRANSPORT PROTEIN CBIN"/>
    <property type="match status" value="1"/>
</dbReference>
<dbReference type="HAMAP" id="MF_00330">
    <property type="entry name" value="CbiN"/>
    <property type="match status" value="1"/>
</dbReference>
<comment type="caution">
    <text evidence="2">The sequence shown here is derived from an EMBL/GenBank/DDBJ whole genome shotgun (WGS) entry which is preliminary data.</text>
</comment>
<keyword evidence="1" id="KW-0406">Ion transport</keyword>
<keyword evidence="1" id="KW-0171">Cobalt transport</keyword>
<dbReference type="GeneID" id="89335071"/>
<dbReference type="EMBL" id="VYVN01000005">
    <property type="protein sequence ID" value="KAA9241124.1"/>
    <property type="molecule type" value="Genomic_DNA"/>
</dbReference>
<comment type="caution">
    <text evidence="1">Lacks conserved residue(s) required for the propagation of feature annotation.</text>
</comment>
<comment type="pathway">
    <text evidence="1">Cofactor biosynthesis; adenosylcobalamin biosynthesis.</text>
</comment>
<keyword evidence="1" id="KW-0472">Membrane</keyword>
<keyword evidence="1" id="KW-0169">Cobalamin biosynthesis</keyword>
<comment type="function">
    <text evidence="1">Part of the energy-coupling factor (ECF) transporter complex CbiMNOQ involved in cobalt import.</text>
</comment>
<dbReference type="AlphaFoldDB" id="A0A329NPJ6"/>
<dbReference type="PANTHER" id="PTHR38662:SF1">
    <property type="entry name" value="COBALT TRANSPORT PROTEIN CBIN"/>
    <property type="match status" value="1"/>
</dbReference>
<evidence type="ECO:0000313" key="3">
    <source>
        <dbReference type="Proteomes" id="UP000326476"/>
    </source>
</evidence>
<dbReference type="GO" id="GO:0009236">
    <property type="term" value="P:cobalamin biosynthetic process"/>
    <property type="evidence" value="ECO:0007669"/>
    <property type="project" value="UniProtKB-UniRule"/>
</dbReference>
<dbReference type="Pfam" id="PF02553">
    <property type="entry name" value="CbiN"/>
    <property type="match status" value="1"/>
</dbReference>